<keyword evidence="1" id="KW-1133">Transmembrane helix</keyword>
<feature type="transmembrane region" description="Helical" evidence="1">
    <location>
        <begin position="70"/>
        <end position="86"/>
    </location>
</feature>
<evidence type="ECO:0000313" key="3">
    <source>
        <dbReference type="Proteomes" id="UP000071561"/>
    </source>
</evidence>
<protein>
    <submittedName>
        <fullName evidence="2">Membrane protein</fullName>
    </submittedName>
</protein>
<evidence type="ECO:0000256" key="1">
    <source>
        <dbReference type="SAM" id="Phobius"/>
    </source>
</evidence>
<keyword evidence="3" id="KW-1185">Reference proteome</keyword>
<dbReference type="KEGG" id="pcm:AY601_1021"/>
<reference evidence="2 3" key="1">
    <citation type="submission" date="2016-03" db="EMBL/GenBank/DDBJ databases">
        <title>Complete genome sequence of Pedobacter cryoconitis PAMC 27485.</title>
        <authorList>
            <person name="Lee J."/>
            <person name="Kim O.-S."/>
        </authorList>
    </citation>
    <scope>NUCLEOTIDE SEQUENCE [LARGE SCALE GENOMIC DNA]</scope>
    <source>
        <strain evidence="2 3">PAMC 27485</strain>
    </source>
</reference>
<dbReference type="RefSeq" id="WP_068397370.1">
    <property type="nucleotide sequence ID" value="NZ_CP014504.1"/>
</dbReference>
<sequence>MSADFIKVLQPIVHYSFHFLVPGAIAFLFFRAQWKRAWLIMICTMLVDADHLLATPIFDPGRCSIGYHPLHSYYAIACYFILLLFPKTRIIAVGLLFHMFTDWQDCHWADIAMNLQSIIVLF</sequence>
<gene>
    <name evidence="2" type="ORF">AY601_1021</name>
</gene>
<evidence type="ECO:0000313" key="2">
    <source>
        <dbReference type="EMBL" id="AMP97953.1"/>
    </source>
</evidence>
<keyword evidence="1" id="KW-0472">Membrane</keyword>
<name>A0A127V9C7_9SPHI</name>
<organism evidence="2 3">
    <name type="scientific">Pedobacter cryoconitis</name>
    <dbReference type="NCBI Taxonomy" id="188932"/>
    <lineage>
        <taxon>Bacteria</taxon>
        <taxon>Pseudomonadati</taxon>
        <taxon>Bacteroidota</taxon>
        <taxon>Sphingobacteriia</taxon>
        <taxon>Sphingobacteriales</taxon>
        <taxon>Sphingobacteriaceae</taxon>
        <taxon>Pedobacter</taxon>
    </lineage>
</organism>
<dbReference type="Pfam" id="PF19617">
    <property type="entry name" value="DUF6122"/>
    <property type="match status" value="1"/>
</dbReference>
<dbReference type="InterPro" id="IPR046125">
    <property type="entry name" value="DUF6122"/>
</dbReference>
<dbReference type="OrthoDB" id="289051at2"/>
<keyword evidence="1" id="KW-0812">Transmembrane</keyword>
<dbReference type="PATRIC" id="fig|188932.3.peg.1053"/>
<feature type="transmembrane region" description="Helical" evidence="1">
    <location>
        <begin position="12"/>
        <end position="30"/>
    </location>
</feature>
<accession>A0A127V9C7</accession>
<dbReference type="EMBL" id="CP014504">
    <property type="protein sequence ID" value="AMP97953.1"/>
    <property type="molecule type" value="Genomic_DNA"/>
</dbReference>
<dbReference type="Proteomes" id="UP000071561">
    <property type="component" value="Chromosome"/>
</dbReference>
<dbReference type="AlphaFoldDB" id="A0A127V9C7"/>
<proteinExistence type="predicted"/>